<protein>
    <submittedName>
        <fullName evidence="2">Acid stress-induced BolA-like protein IbaG/YrbA</fullName>
    </submittedName>
</protein>
<evidence type="ECO:0000313" key="3">
    <source>
        <dbReference type="Proteomes" id="UP000294575"/>
    </source>
</evidence>
<dbReference type="InterPro" id="IPR002634">
    <property type="entry name" value="BolA"/>
</dbReference>
<dbReference type="InterPro" id="IPR036065">
    <property type="entry name" value="BolA-like_sf"/>
</dbReference>
<comment type="similarity">
    <text evidence="1">Belongs to the BolA/IbaG family.</text>
</comment>
<dbReference type="OrthoDB" id="9812890at2"/>
<dbReference type="AlphaFoldDB" id="A0A4R6TWR3"/>
<proteinExistence type="inferred from homology"/>
<evidence type="ECO:0000313" key="2">
    <source>
        <dbReference type="EMBL" id="TDQ36285.1"/>
    </source>
</evidence>
<organism evidence="2 3">
    <name type="scientific">Thiopseudomonas denitrificans</name>
    <dbReference type="NCBI Taxonomy" id="1501432"/>
    <lineage>
        <taxon>Bacteria</taxon>
        <taxon>Pseudomonadati</taxon>
        <taxon>Pseudomonadota</taxon>
        <taxon>Gammaproteobacteria</taxon>
        <taxon>Pseudomonadales</taxon>
        <taxon>Pseudomonadaceae</taxon>
        <taxon>Thiopseudomonas</taxon>
    </lineage>
</organism>
<dbReference type="SUPFAM" id="SSF82657">
    <property type="entry name" value="BolA-like"/>
    <property type="match status" value="1"/>
</dbReference>
<sequence length="80" mass="8629">MQATEVQALIENAIVGTRVEALGEGCNFQLNVVSDELAALGPVKRQQAIYAVLNPLIADGSIHAVTMKFYSQAQWLAERG</sequence>
<gene>
    <name evidence="2" type="ORF">DFQ45_1137</name>
</gene>
<name>A0A4R6TWR3_9GAMM</name>
<dbReference type="Gene3D" id="3.30.300.90">
    <property type="entry name" value="BolA-like"/>
    <property type="match status" value="1"/>
</dbReference>
<comment type="caution">
    <text evidence="2">The sequence shown here is derived from an EMBL/GenBank/DDBJ whole genome shotgun (WGS) entry which is preliminary data.</text>
</comment>
<dbReference type="RefSeq" id="WP_101497897.1">
    <property type="nucleotide sequence ID" value="NZ_LNJZ01000009.1"/>
</dbReference>
<dbReference type="EMBL" id="SNYK01000013">
    <property type="protein sequence ID" value="TDQ36285.1"/>
    <property type="molecule type" value="Genomic_DNA"/>
</dbReference>
<accession>A0A4R6TWR3</accession>
<reference evidence="2 3" key="1">
    <citation type="submission" date="2019-03" db="EMBL/GenBank/DDBJ databases">
        <title>Genomic Encyclopedia of Type Strains, Phase IV (KMG-IV): sequencing the most valuable type-strain genomes for metagenomic binning, comparative biology and taxonomic classification.</title>
        <authorList>
            <person name="Goeker M."/>
        </authorList>
    </citation>
    <scope>NUCLEOTIDE SEQUENCE [LARGE SCALE GENOMIC DNA]</scope>
    <source>
        <strain evidence="2 3">DSM 28679</strain>
    </source>
</reference>
<evidence type="ECO:0000256" key="1">
    <source>
        <dbReference type="RuleBase" id="RU003860"/>
    </source>
</evidence>
<dbReference type="Pfam" id="PF01722">
    <property type="entry name" value="BolA"/>
    <property type="match status" value="1"/>
</dbReference>
<keyword evidence="3" id="KW-1185">Reference proteome</keyword>
<dbReference type="Proteomes" id="UP000294575">
    <property type="component" value="Unassembled WGS sequence"/>
</dbReference>